<evidence type="ECO:0000313" key="2">
    <source>
        <dbReference type="EMBL" id="OPC79390.1"/>
    </source>
</evidence>
<accession>A0A1T3NRQ5</accession>
<sequence>MGGTAAAAEGLGPQSKTLKAPATGTSVGSDDDQAARTADGVGRCPRPTHDCQSGKPDHKPAGKPDHKPAEKPADKPADKPDHKPSGKPDHNSDHKPAGKPDHKPIHRPVVINHVTNTTVSTSHVTVNHTTNNTVNINNNHTTNIVHNHKPAHSKPEHPKHERPKHDRPKHVHHKNDTTKPHHVVQPAAHHGTQTKTTPVGAVAGGSGGTTESDAGLLALGGALAVAGAGAGAFALRRGSLRG</sequence>
<feature type="region of interest" description="Disordered" evidence="1">
    <location>
        <begin position="147"/>
        <end position="179"/>
    </location>
</feature>
<dbReference type="EMBL" id="MWQN01000002">
    <property type="protein sequence ID" value="OPC79390.1"/>
    <property type="molecule type" value="Genomic_DNA"/>
</dbReference>
<dbReference type="Proteomes" id="UP000190037">
    <property type="component" value="Unassembled WGS sequence"/>
</dbReference>
<feature type="region of interest" description="Disordered" evidence="1">
    <location>
        <begin position="1"/>
        <end position="106"/>
    </location>
</feature>
<feature type="compositionally biased region" description="Basic residues" evidence="1">
    <location>
        <begin position="160"/>
        <end position="173"/>
    </location>
</feature>
<comment type="caution">
    <text evidence="2">The sequence shown here is derived from an EMBL/GenBank/DDBJ whole genome shotgun (WGS) entry which is preliminary data.</text>
</comment>
<name>A0A1T3NRQ5_9ACTN</name>
<proteinExistence type="predicted"/>
<evidence type="ECO:0000313" key="3">
    <source>
        <dbReference type="Proteomes" id="UP000190037"/>
    </source>
</evidence>
<gene>
    <name evidence="2" type="ORF">B4N89_35745</name>
</gene>
<keyword evidence="3" id="KW-1185">Reference proteome</keyword>
<dbReference type="STRING" id="159449.B4N89_35745"/>
<feature type="compositionally biased region" description="Basic and acidic residues" evidence="1">
    <location>
        <begin position="55"/>
        <end position="103"/>
    </location>
</feature>
<reference evidence="2 3" key="1">
    <citation type="submission" date="2017-03" db="EMBL/GenBank/DDBJ databases">
        <title>Draft genome sequence of Streptomyces scabrisporus NF3, endophyte isolated from Amphipterygium adstringens.</title>
        <authorList>
            <person name="Vazquez M."/>
            <person name="Ceapa C.D."/>
            <person name="Rodriguez Luna D."/>
            <person name="Sanchez Esquivel S."/>
        </authorList>
    </citation>
    <scope>NUCLEOTIDE SEQUENCE [LARGE SCALE GENOMIC DNA]</scope>
    <source>
        <strain evidence="2 3">NF3</strain>
    </source>
</reference>
<organism evidence="2 3">
    <name type="scientific">Embleya scabrispora</name>
    <dbReference type="NCBI Taxonomy" id="159449"/>
    <lineage>
        <taxon>Bacteria</taxon>
        <taxon>Bacillati</taxon>
        <taxon>Actinomycetota</taxon>
        <taxon>Actinomycetes</taxon>
        <taxon>Kitasatosporales</taxon>
        <taxon>Streptomycetaceae</taxon>
        <taxon>Embleya</taxon>
    </lineage>
</organism>
<dbReference type="AlphaFoldDB" id="A0A1T3NRQ5"/>
<protein>
    <submittedName>
        <fullName evidence="2">Uncharacterized protein</fullName>
    </submittedName>
</protein>
<evidence type="ECO:0000256" key="1">
    <source>
        <dbReference type="SAM" id="MobiDB-lite"/>
    </source>
</evidence>